<dbReference type="FunFam" id="3.40.50.300:FF:000296">
    <property type="entry name" value="ATP-dependent DNA helicase RecQ"/>
    <property type="match status" value="1"/>
</dbReference>
<keyword evidence="6" id="KW-0067">ATP-binding</keyword>
<keyword evidence="2" id="KW-0479">Metal-binding</keyword>
<evidence type="ECO:0000313" key="16">
    <source>
        <dbReference type="Proteomes" id="UP000185924"/>
    </source>
</evidence>
<dbReference type="GO" id="GO:0043590">
    <property type="term" value="C:bacterial nucleoid"/>
    <property type="evidence" value="ECO:0007669"/>
    <property type="project" value="TreeGrafter"/>
</dbReference>
<dbReference type="InterPro" id="IPR027417">
    <property type="entry name" value="P-loop_NTPase"/>
</dbReference>
<dbReference type="InterPro" id="IPR001650">
    <property type="entry name" value="Helicase_C-like"/>
</dbReference>
<dbReference type="STRING" id="1077936.SAMN05421545_2813"/>
<dbReference type="InterPro" id="IPR011545">
    <property type="entry name" value="DEAD/DEAH_box_helicase_dom"/>
</dbReference>
<reference evidence="16" key="1">
    <citation type="submission" date="2017-01" db="EMBL/GenBank/DDBJ databases">
        <authorList>
            <person name="Varghese N."/>
            <person name="Submissions S."/>
        </authorList>
    </citation>
    <scope>NUCLEOTIDE SEQUENCE [LARGE SCALE GENOMIC DNA]</scope>
    <source>
        <strain evidence="16">DM9</strain>
    </source>
</reference>
<evidence type="ECO:0000259" key="14">
    <source>
        <dbReference type="PROSITE" id="PS51194"/>
    </source>
</evidence>
<dbReference type="AlphaFoldDB" id="A0A1N6Z7Z3"/>
<evidence type="ECO:0000256" key="7">
    <source>
        <dbReference type="ARBA" id="ARBA00023125"/>
    </source>
</evidence>
<evidence type="ECO:0000256" key="4">
    <source>
        <dbReference type="ARBA" id="ARBA00022801"/>
    </source>
</evidence>
<dbReference type="SMART" id="SM00487">
    <property type="entry name" value="DEXDc"/>
    <property type="match status" value="1"/>
</dbReference>
<dbReference type="GO" id="GO:0005737">
    <property type="term" value="C:cytoplasm"/>
    <property type="evidence" value="ECO:0007669"/>
    <property type="project" value="TreeGrafter"/>
</dbReference>
<dbReference type="PANTHER" id="PTHR13710">
    <property type="entry name" value="DNA HELICASE RECQ FAMILY MEMBER"/>
    <property type="match status" value="1"/>
</dbReference>
<evidence type="ECO:0000259" key="13">
    <source>
        <dbReference type="PROSITE" id="PS51192"/>
    </source>
</evidence>
<dbReference type="GO" id="GO:0006281">
    <property type="term" value="P:DNA repair"/>
    <property type="evidence" value="ECO:0007669"/>
    <property type="project" value="TreeGrafter"/>
</dbReference>
<evidence type="ECO:0000256" key="5">
    <source>
        <dbReference type="ARBA" id="ARBA00022806"/>
    </source>
</evidence>
<dbReference type="GO" id="GO:0003677">
    <property type="term" value="F:DNA binding"/>
    <property type="evidence" value="ECO:0007669"/>
    <property type="project" value="UniProtKB-KW"/>
</dbReference>
<dbReference type="Gene3D" id="3.40.50.300">
    <property type="entry name" value="P-loop containing nucleotide triphosphate hydrolases"/>
    <property type="match status" value="2"/>
</dbReference>
<evidence type="ECO:0000256" key="11">
    <source>
        <dbReference type="ARBA" id="ARBA00044535"/>
    </source>
</evidence>
<dbReference type="Pfam" id="PF16124">
    <property type="entry name" value="RecQ_Zn_bind"/>
    <property type="match status" value="1"/>
</dbReference>
<dbReference type="Gene3D" id="1.10.10.10">
    <property type="entry name" value="Winged helix-like DNA-binding domain superfamily/Winged helix DNA-binding domain"/>
    <property type="match status" value="1"/>
</dbReference>
<feature type="domain" description="Helicase C-terminal" evidence="14">
    <location>
        <begin position="214"/>
        <end position="360"/>
    </location>
</feature>
<dbReference type="InterPro" id="IPR014001">
    <property type="entry name" value="Helicase_ATP-bd"/>
</dbReference>
<dbReference type="GO" id="GO:0006310">
    <property type="term" value="P:DNA recombination"/>
    <property type="evidence" value="ECO:0007669"/>
    <property type="project" value="InterPro"/>
</dbReference>
<dbReference type="PROSITE" id="PS51192">
    <property type="entry name" value="HELICASE_ATP_BIND_1"/>
    <property type="match status" value="1"/>
</dbReference>
<keyword evidence="16" id="KW-1185">Reference proteome</keyword>
<dbReference type="InterPro" id="IPR036388">
    <property type="entry name" value="WH-like_DNA-bd_sf"/>
</dbReference>
<dbReference type="Proteomes" id="UP000185924">
    <property type="component" value="Unassembled WGS sequence"/>
</dbReference>
<evidence type="ECO:0000256" key="12">
    <source>
        <dbReference type="ARBA" id="ARBA00044550"/>
    </source>
</evidence>
<name>A0A1N6Z7Z3_9BACT</name>
<keyword evidence="7" id="KW-0238">DNA-binding</keyword>
<sequence>MQDIHHILKTYWGYDQFRPLQEDIIRSVLDGQDTLALLPTGGGKSICFQVPAMAMEGICIVVTPLIALMKDQVEQLKKRGIPAVAIFSGMNRREIDIAMDNCVYGNIKFLYLSPERLQTDLFQERVKRMKVSLLAVDEAHCISQWGYDFRPPYLELAALRETLPAIPVLALTATATEQVRVDIQEKLAFKKQNVFVKSFARANLSYSCLYTEDKVGRLLEILQRMQGQSIVYVRSRRQTVEIARFLQSRRIPAAAYHAGLKFEERNKTQQAWIEDKVRVMVATNAFGMGIDKPDVRLVVHLDLPESLEAYYQEAGRAGRDEKYAYATLLYGPSDTKDLLQKVKEAHPPLELIRRVYQCLANYYQIAVGSGFMGSFDFDLAAFSKNYKLSALETHHAIKRLEGEGYVQLNEAYYSPSRLYLLLDNMALYEFQVANAEHDALLRLILRMYGGEAFTGFVKISERKLAEQLKKPEQEVRRKLEYLHKLQVLVYEPQHDAPQLVFTVPRLDAANLPLNHKKLDQLRDRAMKQAQEMAHYVETTDRCRTQLLLEYFAEVSDKSCRICDYCLAQRKKEREGQEQQALRQKLLEVVQSKNLLPKELVQQFEARQTDSVTELLRELLDTGIVRYAESGKLYLATERV</sequence>
<evidence type="ECO:0000256" key="10">
    <source>
        <dbReference type="ARBA" id="ARBA00034808"/>
    </source>
</evidence>
<evidence type="ECO:0000256" key="1">
    <source>
        <dbReference type="ARBA" id="ARBA00005446"/>
    </source>
</evidence>
<protein>
    <recommendedName>
        <fullName evidence="11">ATP-dependent DNA helicase RecQ</fullName>
        <ecNumber evidence="10">5.6.2.4</ecNumber>
    </recommendedName>
    <alternativeName>
        <fullName evidence="12">DNA 3'-5' helicase RecQ</fullName>
    </alternativeName>
</protein>
<dbReference type="GO" id="GO:0005524">
    <property type="term" value="F:ATP binding"/>
    <property type="evidence" value="ECO:0007669"/>
    <property type="project" value="UniProtKB-KW"/>
</dbReference>
<organism evidence="15 16">
    <name type="scientific">Pontibacter lucknowensis</name>
    <dbReference type="NCBI Taxonomy" id="1077936"/>
    <lineage>
        <taxon>Bacteria</taxon>
        <taxon>Pseudomonadati</taxon>
        <taxon>Bacteroidota</taxon>
        <taxon>Cytophagia</taxon>
        <taxon>Cytophagales</taxon>
        <taxon>Hymenobacteraceae</taxon>
        <taxon>Pontibacter</taxon>
    </lineage>
</organism>
<gene>
    <name evidence="15" type="ORF">SAMN05421545_2813</name>
</gene>
<dbReference type="Pfam" id="PF00271">
    <property type="entry name" value="Helicase_C"/>
    <property type="match status" value="1"/>
</dbReference>
<keyword evidence="4" id="KW-0378">Hydrolase</keyword>
<dbReference type="GO" id="GO:0030894">
    <property type="term" value="C:replisome"/>
    <property type="evidence" value="ECO:0007669"/>
    <property type="project" value="TreeGrafter"/>
</dbReference>
<dbReference type="Pfam" id="PF00270">
    <property type="entry name" value="DEAD"/>
    <property type="match status" value="1"/>
</dbReference>
<proteinExistence type="inferred from homology"/>
<dbReference type="OrthoDB" id="9763310at2"/>
<keyword evidence="8" id="KW-0413">Isomerase</keyword>
<evidence type="ECO:0000256" key="9">
    <source>
        <dbReference type="ARBA" id="ARBA00034617"/>
    </source>
</evidence>
<evidence type="ECO:0000256" key="3">
    <source>
        <dbReference type="ARBA" id="ARBA00022741"/>
    </source>
</evidence>
<dbReference type="PROSITE" id="PS51194">
    <property type="entry name" value="HELICASE_CTER"/>
    <property type="match status" value="1"/>
</dbReference>
<dbReference type="SMART" id="SM00490">
    <property type="entry name" value="HELICc"/>
    <property type="match status" value="1"/>
</dbReference>
<dbReference type="EC" id="5.6.2.4" evidence="10"/>
<dbReference type="InterPro" id="IPR004589">
    <property type="entry name" value="DNA_helicase_ATP-dep_RecQ"/>
</dbReference>
<evidence type="ECO:0000256" key="8">
    <source>
        <dbReference type="ARBA" id="ARBA00023235"/>
    </source>
</evidence>
<dbReference type="CDD" id="cd17920">
    <property type="entry name" value="DEXHc_RecQ"/>
    <property type="match status" value="1"/>
</dbReference>
<dbReference type="GO" id="GO:0043138">
    <property type="term" value="F:3'-5' DNA helicase activity"/>
    <property type="evidence" value="ECO:0007669"/>
    <property type="project" value="UniProtKB-EC"/>
</dbReference>
<evidence type="ECO:0000313" key="15">
    <source>
        <dbReference type="EMBL" id="SIR22950.1"/>
    </source>
</evidence>
<dbReference type="SUPFAM" id="SSF52540">
    <property type="entry name" value="P-loop containing nucleoside triphosphate hydrolases"/>
    <property type="match status" value="1"/>
</dbReference>
<dbReference type="GO" id="GO:0016787">
    <property type="term" value="F:hydrolase activity"/>
    <property type="evidence" value="ECO:0007669"/>
    <property type="project" value="UniProtKB-KW"/>
</dbReference>
<keyword evidence="5 15" id="KW-0347">Helicase</keyword>
<feature type="domain" description="Helicase ATP-binding" evidence="13">
    <location>
        <begin position="25"/>
        <end position="193"/>
    </location>
</feature>
<keyword evidence="3" id="KW-0547">Nucleotide-binding</keyword>
<dbReference type="RefSeq" id="WP_076422562.1">
    <property type="nucleotide sequence ID" value="NZ_FTNM01000004.1"/>
</dbReference>
<evidence type="ECO:0000256" key="6">
    <source>
        <dbReference type="ARBA" id="ARBA00022840"/>
    </source>
</evidence>
<dbReference type="PANTHER" id="PTHR13710:SF105">
    <property type="entry name" value="ATP-DEPENDENT DNA HELICASE Q1"/>
    <property type="match status" value="1"/>
</dbReference>
<dbReference type="EMBL" id="FTNM01000004">
    <property type="protein sequence ID" value="SIR22950.1"/>
    <property type="molecule type" value="Genomic_DNA"/>
</dbReference>
<comment type="similarity">
    <text evidence="1">Belongs to the helicase family. RecQ subfamily.</text>
</comment>
<dbReference type="GO" id="GO:0009378">
    <property type="term" value="F:four-way junction helicase activity"/>
    <property type="evidence" value="ECO:0007669"/>
    <property type="project" value="TreeGrafter"/>
</dbReference>
<evidence type="ECO:0000256" key="2">
    <source>
        <dbReference type="ARBA" id="ARBA00022723"/>
    </source>
</evidence>
<dbReference type="GO" id="GO:0046872">
    <property type="term" value="F:metal ion binding"/>
    <property type="evidence" value="ECO:0007669"/>
    <property type="project" value="UniProtKB-KW"/>
</dbReference>
<comment type="catalytic activity">
    <reaction evidence="9">
        <text>Couples ATP hydrolysis with the unwinding of duplex DNA by translocating in the 3'-5' direction.</text>
        <dbReference type="EC" id="5.6.2.4"/>
    </reaction>
</comment>
<dbReference type="InterPro" id="IPR032284">
    <property type="entry name" value="RecQ_Zn-bd"/>
</dbReference>
<accession>A0A1N6Z7Z3</accession>
<dbReference type="NCBIfam" id="TIGR00614">
    <property type="entry name" value="recQ_fam"/>
    <property type="match status" value="1"/>
</dbReference>